<dbReference type="RefSeq" id="WP_188981989.1">
    <property type="nucleotide sequence ID" value="NZ_BMPO01000002.1"/>
</dbReference>
<reference evidence="3" key="2">
    <citation type="submission" date="2020-09" db="EMBL/GenBank/DDBJ databases">
        <authorList>
            <person name="Sun Q."/>
            <person name="Ohkuma M."/>
        </authorList>
    </citation>
    <scope>NUCLEOTIDE SEQUENCE</scope>
    <source>
        <strain evidence="3">JCM 30078</strain>
    </source>
</reference>
<feature type="chain" id="PRO_5037494989" evidence="1">
    <location>
        <begin position="29"/>
        <end position="349"/>
    </location>
</feature>
<evidence type="ECO:0000256" key="1">
    <source>
        <dbReference type="SAM" id="SignalP"/>
    </source>
</evidence>
<dbReference type="Gene3D" id="3.40.710.10">
    <property type="entry name" value="DD-peptidase/beta-lactamase superfamily"/>
    <property type="match status" value="1"/>
</dbReference>
<keyword evidence="4" id="KW-1185">Reference proteome</keyword>
<evidence type="ECO:0000313" key="4">
    <source>
        <dbReference type="Proteomes" id="UP000635983"/>
    </source>
</evidence>
<dbReference type="InterPro" id="IPR050789">
    <property type="entry name" value="Diverse_Enzym_Activities"/>
</dbReference>
<dbReference type="SUPFAM" id="SSF56601">
    <property type="entry name" value="beta-lactamase/transpeptidase-like"/>
    <property type="match status" value="1"/>
</dbReference>
<evidence type="ECO:0000259" key="2">
    <source>
        <dbReference type="Pfam" id="PF00144"/>
    </source>
</evidence>
<reference evidence="3" key="1">
    <citation type="journal article" date="2014" name="Int. J. Syst. Evol. Microbiol.">
        <title>Complete genome sequence of Corynebacterium casei LMG S-19264T (=DSM 44701T), isolated from a smear-ripened cheese.</title>
        <authorList>
            <consortium name="US DOE Joint Genome Institute (JGI-PGF)"/>
            <person name="Walter F."/>
            <person name="Albersmeier A."/>
            <person name="Kalinowski J."/>
            <person name="Ruckert C."/>
        </authorList>
    </citation>
    <scope>NUCLEOTIDE SEQUENCE</scope>
    <source>
        <strain evidence="3">JCM 30078</strain>
    </source>
</reference>
<keyword evidence="3" id="KW-0378">Hydrolase</keyword>
<accession>A0A917PNW7</accession>
<dbReference type="PANTHER" id="PTHR43283">
    <property type="entry name" value="BETA-LACTAMASE-RELATED"/>
    <property type="match status" value="1"/>
</dbReference>
<gene>
    <name evidence="3" type="ORF">GCM10009304_09310</name>
</gene>
<name>A0A917PNW7_9PSED</name>
<dbReference type="GO" id="GO:0016787">
    <property type="term" value="F:hydrolase activity"/>
    <property type="evidence" value="ECO:0007669"/>
    <property type="project" value="UniProtKB-KW"/>
</dbReference>
<dbReference type="AlphaFoldDB" id="A0A917PNW7"/>
<dbReference type="InterPro" id="IPR012338">
    <property type="entry name" value="Beta-lactam/transpept-like"/>
</dbReference>
<comment type="caution">
    <text evidence="3">The sequence shown here is derived from an EMBL/GenBank/DDBJ whole genome shotgun (WGS) entry which is preliminary data.</text>
</comment>
<evidence type="ECO:0000313" key="3">
    <source>
        <dbReference type="EMBL" id="GGJ85401.1"/>
    </source>
</evidence>
<proteinExistence type="predicted"/>
<keyword evidence="1" id="KW-0732">Signal</keyword>
<sequence>MTLCFLRRSSRARWLVLACTLIPFHAFAARDALDRVLADAAALAPLQTVALAQDGQIVAERGYRGHRTTDATNIKSASKSVIATLVGIAIDKGVLEGPDQHVVDLLKADLPANADPRLQDVTLGNLLSMQAGLGSTSGQNYGAWVASRNWVRAALARPFLDAPGGAMIYSTGSTHLLSAILTRRTGRSTWQLAREWLGPLDGFAITAWSRDPQGVYLGGNEMAMSTRSLLAFGELYRNGGRASDGTRLLSQSWIDAAWTPRTRSRYTGDGYGYGWFITRKADENVRYGWGYGGQMIYVAPDIGLTVAMTSSAQPSGGQLGHREDLHRLLERIIVAVKDDSAQGGSESGT</sequence>
<dbReference type="Pfam" id="PF00144">
    <property type="entry name" value="Beta-lactamase"/>
    <property type="match status" value="1"/>
</dbReference>
<protein>
    <submittedName>
        <fullName evidence="3">6-aminohexanoate-dimer hydrolase</fullName>
    </submittedName>
</protein>
<dbReference type="EMBL" id="BMPO01000002">
    <property type="protein sequence ID" value="GGJ85401.1"/>
    <property type="molecule type" value="Genomic_DNA"/>
</dbReference>
<organism evidence="3 4">
    <name type="scientific">Pseudomonas matsuisoli</name>
    <dbReference type="NCBI Taxonomy" id="1515666"/>
    <lineage>
        <taxon>Bacteria</taxon>
        <taxon>Pseudomonadati</taxon>
        <taxon>Pseudomonadota</taxon>
        <taxon>Gammaproteobacteria</taxon>
        <taxon>Pseudomonadales</taxon>
        <taxon>Pseudomonadaceae</taxon>
        <taxon>Pseudomonas</taxon>
    </lineage>
</organism>
<dbReference type="Proteomes" id="UP000635983">
    <property type="component" value="Unassembled WGS sequence"/>
</dbReference>
<feature type="domain" description="Beta-lactamase-related" evidence="2">
    <location>
        <begin position="49"/>
        <end position="323"/>
    </location>
</feature>
<feature type="signal peptide" evidence="1">
    <location>
        <begin position="1"/>
        <end position="28"/>
    </location>
</feature>
<dbReference type="PANTHER" id="PTHR43283:SF7">
    <property type="entry name" value="BETA-LACTAMASE-RELATED DOMAIN-CONTAINING PROTEIN"/>
    <property type="match status" value="1"/>
</dbReference>
<dbReference type="InterPro" id="IPR001466">
    <property type="entry name" value="Beta-lactam-related"/>
</dbReference>